<name>A0ABW8TKP9_9CLOT</name>
<feature type="transmembrane region" description="Helical" evidence="2">
    <location>
        <begin position="89"/>
        <end position="108"/>
    </location>
</feature>
<feature type="region of interest" description="Disordered" evidence="1">
    <location>
        <begin position="1"/>
        <end position="22"/>
    </location>
</feature>
<evidence type="ECO:0008006" key="5">
    <source>
        <dbReference type="Google" id="ProtNLM"/>
    </source>
</evidence>
<evidence type="ECO:0000313" key="3">
    <source>
        <dbReference type="EMBL" id="MFL0252932.1"/>
    </source>
</evidence>
<dbReference type="Proteomes" id="UP001623592">
    <property type="component" value="Unassembled WGS sequence"/>
</dbReference>
<feature type="transmembrane region" description="Helical" evidence="2">
    <location>
        <begin position="51"/>
        <end position="77"/>
    </location>
</feature>
<keyword evidence="4" id="KW-1185">Reference proteome</keyword>
<keyword evidence="2" id="KW-1133">Transmembrane helix</keyword>
<organism evidence="3 4">
    <name type="scientific">Clostridium neuense</name>
    <dbReference type="NCBI Taxonomy" id="1728934"/>
    <lineage>
        <taxon>Bacteria</taxon>
        <taxon>Bacillati</taxon>
        <taxon>Bacillota</taxon>
        <taxon>Clostridia</taxon>
        <taxon>Eubacteriales</taxon>
        <taxon>Clostridiaceae</taxon>
        <taxon>Clostridium</taxon>
    </lineage>
</organism>
<feature type="compositionally biased region" description="Polar residues" evidence="1">
    <location>
        <begin position="1"/>
        <end position="10"/>
    </location>
</feature>
<comment type="caution">
    <text evidence="3">The sequence shown here is derived from an EMBL/GenBank/DDBJ whole genome shotgun (WGS) entry which is preliminary data.</text>
</comment>
<reference evidence="3 4" key="1">
    <citation type="submission" date="2024-11" db="EMBL/GenBank/DDBJ databases">
        <authorList>
            <person name="Heng Y.C."/>
            <person name="Lim A.C.H."/>
            <person name="Lee J.K.Y."/>
            <person name="Kittelmann S."/>
        </authorList>
    </citation>
    <scope>NUCLEOTIDE SEQUENCE [LARGE SCALE GENOMIC DNA]</scope>
    <source>
        <strain evidence="3 4">WILCCON 0114</strain>
    </source>
</reference>
<evidence type="ECO:0000256" key="1">
    <source>
        <dbReference type="SAM" id="MobiDB-lite"/>
    </source>
</evidence>
<evidence type="ECO:0000313" key="4">
    <source>
        <dbReference type="Proteomes" id="UP001623592"/>
    </source>
</evidence>
<protein>
    <recommendedName>
        <fullName evidence="5">RDD family protein</fullName>
    </recommendedName>
</protein>
<proteinExistence type="predicted"/>
<feature type="compositionally biased region" description="Basic and acidic residues" evidence="1">
    <location>
        <begin position="11"/>
        <end position="22"/>
    </location>
</feature>
<evidence type="ECO:0000256" key="2">
    <source>
        <dbReference type="SAM" id="Phobius"/>
    </source>
</evidence>
<dbReference type="EMBL" id="JBJIAA010000022">
    <property type="protein sequence ID" value="MFL0252932.1"/>
    <property type="molecule type" value="Genomic_DNA"/>
</dbReference>
<gene>
    <name evidence="3" type="ORF">ACJDT4_21220</name>
</gene>
<keyword evidence="2" id="KW-0812">Transmembrane</keyword>
<keyword evidence="2" id="KW-0472">Membrane</keyword>
<dbReference type="RefSeq" id="WP_406789591.1">
    <property type="nucleotide sequence ID" value="NZ_JBJIAA010000022.1"/>
</dbReference>
<accession>A0ABW8TKP9</accession>
<sequence>MSDENNYSKEQNSDKALEENKAEAVVKEEAAEEMLEELTDVSSERIPFSRVIYSVFVDQVVLFALSGILLLITGFILKNVFYLYIKQVTAMYFLIYAVCNILYTLIMLGSKKNATVGYILGGFKISK</sequence>